<feature type="region of interest" description="Disordered" evidence="1">
    <location>
        <begin position="20"/>
        <end position="71"/>
    </location>
</feature>
<gene>
    <name evidence="2" type="ORF">AKAME5_000234200</name>
</gene>
<evidence type="ECO:0000313" key="2">
    <source>
        <dbReference type="EMBL" id="GLD48349.1"/>
    </source>
</evidence>
<evidence type="ECO:0000256" key="1">
    <source>
        <dbReference type="SAM" id="MobiDB-lite"/>
    </source>
</evidence>
<reference evidence="2" key="1">
    <citation type="submission" date="2022-08" db="EMBL/GenBank/DDBJ databases">
        <title>Genome sequencing of akame (Lates japonicus).</title>
        <authorList>
            <person name="Hashiguchi Y."/>
            <person name="Takahashi H."/>
        </authorList>
    </citation>
    <scope>NUCLEOTIDE SEQUENCE</scope>
    <source>
        <strain evidence="2">Kochi</strain>
    </source>
</reference>
<feature type="compositionally biased region" description="Polar residues" evidence="1">
    <location>
        <begin position="21"/>
        <end position="36"/>
    </location>
</feature>
<keyword evidence="3" id="KW-1185">Reference proteome</keyword>
<comment type="caution">
    <text evidence="2">The sequence shown here is derived from an EMBL/GenBank/DDBJ whole genome shotgun (WGS) entry which is preliminary data.</text>
</comment>
<dbReference type="EMBL" id="BRZM01000005">
    <property type="protein sequence ID" value="GLD48349.1"/>
    <property type="molecule type" value="Genomic_DNA"/>
</dbReference>
<proteinExistence type="predicted"/>
<name>A0AAD3M7G5_LATJO</name>
<accession>A0AAD3M7G5</accession>
<evidence type="ECO:0000313" key="3">
    <source>
        <dbReference type="Proteomes" id="UP001279410"/>
    </source>
</evidence>
<dbReference type="AlphaFoldDB" id="A0AAD3M7G5"/>
<dbReference type="Proteomes" id="UP001279410">
    <property type="component" value="Unassembled WGS sequence"/>
</dbReference>
<sequence length="71" mass="7344">MAEREDDIILVSERRLVIGPLSSSSGTGQTEHTSGARQCKSDALGFSRVAGGASVQTGSQEASKRGAPIQL</sequence>
<protein>
    <submittedName>
        <fullName evidence="2">G1/S-specific cyclin-D2-like protein</fullName>
    </submittedName>
</protein>
<organism evidence="2 3">
    <name type="scientific">Lates japonicus</name>
    <name type="common">Japanese lates</name>
    <dbReference type="NCBI Taxonomy" id="270547"/>
    <lineage>
        <taxon>Eukaryota</taxon>
        <taxon>Metazoa</taxon>
        <taxon>Chordata</taxon>
        <taxon>Craniata</taxon>
        <taxon>Vertebrata</taxon>
        <taxon>Euteleostomi</taxon>
        <taxon>Actinopterygii</taxon>
        <taxon>Neopterygii</taxon>
        <taxon>Teleostei</taxon>
        <taxon>Neoteleostei</taxon>
        <taxon>Acanthomorphata</taxon>
        <taxon>Carangaria</taxon>
        <taxon>Carangaria incertae sedis</taxon>
        <taxon>Centropomidae</taxon>
        <taxon>Lates</taxon>
    </lineage>
</organism>